<dbReference type="KEGG" id="pseo:OM33_15920"/>
<keyword evidence="2" id="KW-0479">Metal-binding</keyword>
<comment type="similarity">
    <text evidence="6">Belongs to the peptidase M48 family.</text>
</comment>
<dbReference type="GO" id="GO:0046872">
    <property type="term" value="F:metal ion binding"/>
    <property type="evidence" value="ECO:0007669"/>
    <property type="project" value="UniProtKB-KW"/>
</dbReference>
<keyword evidence="1 6" id="KW-0645">Protease</keyword>
<dbReference type="HOGENOM" id="CLU_075302_0_0_6"/>
<evidence type="ECO:0000313" key="9">
    <source>
        <dbReference type="EMBL" id="AIY66628.1"/>
    </source>
</evidence>
<dbReference type="AlphaFoldDB" id="A0A0A7EJD1"/>
<dbReference type="Gene3D" id="3.30.2010.10">
    <property type="entry name" value="Metalloproteases ('zincins'), catalytic domain"/>
    <property type="match status" value="1"/>
</dbReference>
<dbReference type="EMBL" id="CP009889">
    <property type="protein sequence ID" value="AIY66628.1"/>
    <property type="molecule type" value="Genomic_DNA"/>
</dbReference>
<dbReference type="STRING" id="1348114.OM33_15920"/>
<dbReference type="GO" id="GO:0006508">
    <property type="term" value="P:proteolysis"/>
    <property type="evidence" value="ECO:0007669"/>
    <property type="project" value="UniProtKB-KW"/>
</dbReference>
<feature type="domain" description="Peptidase M48" evidence="8">
    <location>
        <begin position="142"/>
        <end position="218"/>
    </location>
</feature>
<reference evidence="9 10" key="1">
    <citation type="submission" date="2014-11" db="EMBL/GenBank/DDBJ databases">
        <title>Complete Genome Sequence of Pseudoalteromonas sp. Strain OCN003 Isolated from Kaneohe Bay, Oahu, Hawaii.</title>
        <authorList>
            <person name="Beurmann S."/>
            <person name="Videau P."/>
            <person name="Ushijima B."/>
            <person name="Smith A.M."/>
            <person name="Aeby G.S."/>
            <person name="Callahan S.M."/>
            <person name="Belcaid M."/>
        </authorList>
    </citation>
    <scope>NUCLEOTIDE SEQUENCE [LARGE SCALE GENOMIC DNA]</scope>
    <source>
        <strain evidence="9 10">OCN003</strain>
    </source>
</reference>
<feature type="transmembrane region" description="Helical" evidence="7">
    <location>
        <begin position="48"/>
        <end position="72"/>
    </location>
</feature>
<keyword evidence="7" id="KW-0812">Transmembrane</keyword>
<keyword evidence="5 6" id="KW-0482">Metalloprotease</keyword>
<dbReference type="CDD" id="cd07326">
    <property type="entry name" value="M56_BlaR1_MecR1_like"/>
    <property type="match status" value="1"/>
</dbReference>
<keyword evidence="4 6" id="KW-0862">Zinc</keyword>
<evidence type="ECO:0000256" key="1">
    <source>
        <dbReference type="ARBA" id="ARBA00022670"/>
    </source>
</evidence>
<dbReference type="PANTHER" id="PTHR34978:SF3">
    <property type="entry name" value="SLR0241 PROTEIN"/>
    <property type="match status" value="1"/>
</dbReference>
<evidence type="ECO:0000256" key="6">
    <source>
        <dbReference type="RuleBase" id="RU003983"/>
    </source>
</evidence>
<feature type="transmembrane region" description="Helical" evidence="7">
    <location>
        <begin position="12"/>
        <end position="36"/>
    </location>
</feature>
<keyword evidence="7" id="KW-0472">Membrane</keyword>
<evidence type="ECO:0000256" key="5">
    <source>
        <dbReference type="ARBA" id="ARBA00023049"/>
    </source>
</evidence>
<gene>
    <name evidence="9" type="ORF">OM33_15920</name>
</gene>
<evidence type="ECO:0000256" key="2">
    <source>
        <dbReference type="ARBA" id="ARBA00022723"/>
    </source>
</evidence>
<dbReference type="eggNOG" id="COG0501">
    <property type="taxonomic scope" value="Bacteria"/>
</dbReference>
<keyword evidence="3 6" id="KW-0378">Hydrolase</keyword>
<dbReference type="InterPro" id="IPR001915">
    <property type="entry name" value="Peptidase_M48"/>
</dbReference>
<evidence type="ECO:0000256" key="3">
    <source>
        <dbReference type="ARBA" id="ARBA00022801"/>
    </source>
</evidence>
<dbReference type="InterPro" id="IPR052173">
    <property type="entry name" value="Beta-lactam_resp_regulator"/>
</dbReference>
<dbReference type="PANTHER" id="PTHR34978">
    <property type="entry name" value="POSSIBLE SENSOR-TRANSDUCER PROTEIN BLAR"/>
    <property type="match status" value="1"/>
</dbReference>
<evidence type="ECO:0000256" key="4">
    <source>
        <dbReference type="ARBA" id="ARBA00022833"/>
    </source>
</evidence>
<evidence type="ECO:0000259" key="8">
    <source>
        <dbReference type="Pfam" id="PF01435"/>
    </source>
</evidence>
<feature type="transmembrane region" description="Helical" evidence="7">
    <location>
        <begin position="290"/>
        <end position="314"/>
    </location>
</feature>
<accession>A0A0A7EJD1</accession>
<keyword evidence="10" id="KW-1185">Reference proteome</keyword>
<dbReference type="Pfam" id="PF01435">
    <property type="entry name" value="Peptidase_M48"/>
    <property type="match status" value="1"/>
</dbReference>
<dbReference type="OrthoDB" id="7057814at2"/>
<dbReference type="GO" id="GO:0004222">
    <property type="term" value="F:metalloendopeptidase activity"/>
    <property type="evidence" value="ECO:0007669"/>
    <property type="project" value="InterPro"/>
</dbReference>
<protein>
    <recommendedName>
        <fullName evidence="8">Peptidase M48 domain-containing protein</fullName>
    </recommendedName>
</protein>
<organism evidence="9 10">
    <name type="scientific">Pseudoalteromonas piratica</name>
    <dbReference type="NCBI Taxonomy" id="1348114"/>
    <lineage>
        <taxon>Bacteria</taxon>
        <taxon>Pseudomonadati</taxon>
        <taxon>Pseudomonadota</taxon>
        <taxon>Gammaproteobacteria</taxon>
        <taxon>Alteromonadales</taxon>
        <taxon>Pseudoalteromonadaceae</taxon>
        <taxon>Pseudoalteromonas</taxon>
    </lineage>
</organism>
<keyword evidence="7" id="KW-1133">Transmembrane helix</keyword>
<sequence length="320" mass="35707">MSAEPLTLLLNLLAIAVVCFVLHNIAVSAFVTLLSTRFLKLQVKSRKITLWFLATLPWFSAFSTAAYFVYAANGLSPFESASSISHWHHIDSFSWLSWHGAVTACALGFLAYVISSRLLKLRAHQHEIKSLMALSRKLDNNSFEIDSNDAAAFTAGFISPKCFVTKGMREQISETEYHIVMQHELAHANKRDPFKKWLFALLAAFFIPNIKQRLVLHMTLAMEQDADNAVISNTTSSLDIAGTLVKVARLNATGITLKNTDMVANFGADVLEQRVYFLLGQLSLKPVNHLLMMLLAIAAFFLCLTSVDSIHHFIETFTSH</sequence>
<name>A0A0A7EJD1_9GAMM</name>
<evidence type="ECO:0000256" key="7">
    <source>
        <dbReference type="SAM" id="Phobius"/>
    </source>
</evidence>
<evidence type="ECO:0000313" key="10">
    <source>
        <dbReference type="Proteomes" id="UP000030341"/>
    </source>
</evidence>
<dbReference type="RefSeq" id="WP_040135008.1">
    <property type="nucleotide sequence ID" value="NZ_CP009889.1"/>
</dbReference>
<feature type="transmembrane region" description="Helical" evidence="7">
    <location>
        <begin position="92"/>
        <end position="114"/>
    </location>
</feature>
<comment type="cofactor">
    <cofactor evidence="6">
        <name>Zn(2+)</name>
        <dbReference type="ChEBI" id="CHEBI:29105"/>
    </cofactor>
    <text evidence="6">Binds 1 zinc ion per subunit.</text>
</comment>
<dbReference type="Proteomes" id="UP000030341">
    <property type="component" value="Chromosome 2"/>
</dbReference>
<proteinExistence type="inferred from homology"/>